<proteinExistence type="predicted"/>
<comment type="caution">
    <text evidence="2">The sequence shown here is derived from an EMBL/GenBank/DDBJ whole genome shotgun (WGS) entry which is preliminary data.</text>
</comment>
<sequence>MTCRWVFPCVLASVLMLRLQALSSFRSRSGLRASAGIKRDESAAGGLVLCQVSDGRCSRTYHGTKHSGWLSLVIQVLRFAGGRSTDSVPRVGQFTLRGRLLDGRLL</sequence>
<keyword evidence="3" id="KW-1185">Reference proteome</keyword>
<gene>
    <name evidence="2" type="ORF">FB45DRAFT_924271</name>
</gene>
<evidence type="ECO:0008006" key="4">
    <source>
        <dbReference type="Google" id="ProtNLM"/>
    </source>
</evidence>
<organism evidence="2 3">
    <name type="scientific">Roridomyces roridus</name>
    <dbReference type="NCBI Taxonomy" id="1738132"/>
    <lineage>
        <taxon>Eukaryota</taxon>
        <taxon>Fungi</taxon>
        <taxon>Dikarya</taxon>
        <taxon>Basidiomycota</taxon>
        <taxon>Agaricomycotina</taxon>
        <taxon>Agaricomycetes</taxon>
        <taxon>Agaricomycetidae</taxon>
        <taxon>Agaricales</taxon>
        <taxon>Marasmiineae</taxon>
        <taxon>Mycenaceae</taxon>
        <taxon>Roridomyces</taxon>
    </lineage>
</organism>
<evidence type="ECO:0000313" key="2">
    <source>
        <dbReference type="EMBL" id="KAJ7624813.1"/>
    </source>
</evidence>
<dbReference type="AlphaFoldDB" id="A0AAD7BLP8"/>
<accession>A0AAD7BLP8</accession>
<feature type="chain" id="PRO_5042282190" description="Secreted protein" evidence="1">
    <location>
        <begin position="22"/>
        <end position="106"/>
    </location>
</feature>
<dbReference type="Proteomes" id="UP001221142">
    <property type="component" value="Unassembled WGS sequence"/>
</dbReference>
<dbReference type="EMBL" id="JARKIF010000013">
    <property type="protein sequence ID" value="KAJ7624813.1"/>
    <property type="molecule type" value="Genomic_DNA"/>
</dbReference>
<reference evidence="2" key="1">
    <citation type="submission" date="2023-03" db="EMBL/GenBank/DDBJ databases">
        <title>Massive genome expansion in bonnet fungi (Mycena s.s.) driven by repeated elements and novel gene families across ecological guilds.</title>
        <authorList>
            <consortium name="Lawrence Berkeley National Laboratory"/>
            <person name="Harder C.B."/>
            <person name="Miyauchi S."/>
            <person name="Viragh M."/>
            <person name="Kuo A."/>
            <person name="Thoen E."/>
            <person name="Andreopoulos B."/>
            <person name="Lu D."/>
            <person name="Skrede I."/>
            <person name="Drula E."/>
            <person name="Henrissat B."/>
            <person name="Morin E."/>
            <person name="Kohler A."/>
            <person name="Barry K."/>
            <person name="LaButti K."/>
            <person name="Morin E."/>
            <person name="Salamov A."/>
            <person name="Lipzen A."/>
            <person name="Mereny Z."/>
            <person name="Hegedus B."/>
            <person name="Baldrian P."/>
            <person name="Stursova M."/>
            <person name="Weitz H."/>
            <person name="Taylor A."/>
            <person name="Grigoriev I.V."/>
            <person name="Nagy L.G."/>
            <person name="Martin F."/>
            <person name="Kauserud H."/>
        </authorList>
    </citation>
    <scope>NUCLEOTIDE SEQUENCE</scope>
    <source>
        <strain evidence="2">9284</strain>
    </source>
</reference>
<protein>
    <recommendedName>
        <fullName evidence="4">Secreted protein</fullName>
    </recommendedName>
</protein>
<feature type="signal peptide" evidence="1">
    <location>
        <begin position="1"/>
        <end position="21"/>
    </location>
</feature>
<evidence type="ECO:0000256" key="1">
    <source>
        <dbReference type="SAM" id="SignalP"/>
    </source>
</evidence>
<evidence type="ECO:0000313" key="3">
    <source>
        <dbReference type="Proteomes" id="UP001221142"/>
    </source>
</evidence>
<keyword evidence="1" id="KW-0732">Signal</keyword>
<name>A0AAD7BLP8_9AGAR</name>